<evidence type="ECO:0000259" key="1">
    <source>
        <dbReference type="Pfam" id="PF18726"/>
    </source>
</evidence>
<dbReference type="InterPro" id="IPR040891">
    <property type="entry name" value="HEPN_SAV_6107"/>
</dbReference>
<dbReference type="Proteomes" id="UP000463857">
    <property type="component" value="Chromosome"/>
</dbReference>
<gene>
    <name evidence="2" type="ORF">EK0264_01850</name>
</gene>
<keyword evidence="3" id="KW-1185">Reference proteome</keyword>
<name>A0A7L4YJY4_9ACTN</name>
<feature type="domain" description="SAV-6107-like HEPN" evidence="1">
    <location>
        <begin position="23"/>
        <end position="126"/>
    </location>
</feature>
<evidence type="ECO:0000313" key="3">
    <source>
        <dbReference type="Proteomes" id="UP000463857"/>
    </source>
</evidence>
<reference evidence="2 3" key="1">
    <citation type="journal article" date="2018" name="Int. J. Syst. Evol. Microbiol.">
        <title>Epidermidibacterium keratini gen. nov., sp. nov., a member of the family Sporichthyaceae, isolated from keratin epidermis.</title>
        <authorList>
            <person name="Lee D.G."/>
            <person name="Trujillo M.E."/>
            <person name="Kang S."/>
            <person name="Nam J.J."/>
            <person name="Kim Y.J."/>
        </authorList>
    </citation>
    <scope>NUCLEOTIDE SEQUENCE [LARGE SCALE GENOMIC DNA]</scope>
    <source>
        <strain evidence="2 3">EPI-7</strain>
    </source>
</reference>
<protein>
    <recommendedName>
        <fullName evidence="1">SAV-6107-like HEPN domain-containing protein</fullName>
    </recommendedName>
</protein>
<sequence>MDEGDIPTSAGYLTAAWRAIAEASAATSAAQRFELAQVAAVRAASAVIADESLAGRVRRCGPSGGGSLWRLLGSCVPELAEWADFFAATAPLRRGLRSARSAEPVISERMADDLLRDADRFAHEVRAWLLRRRTRTAHARSGAAR</sequence>
<dbReference type="EMBL" id="CP047156">
    <property type="protein sequence ID" value="QHB99153.1"/>
    <property type="molecule type" value="Genomic_DNA"/>
</dbReference>
<proteinExistence type="predicted"/>
<organism evidence="2 3">
    <name type="scientific">Epidermidibacterium keratini</name>
    <dbReference type="NCBI Taxonomy" id="1891644"/>
    <lineage>
        <taxon>Bacteria</taxon>
        <taxon>Bacillati</taxon>
        <taxon>Actinomycetota</taxon>
        <taxon>Actinomycetes</taxon>
        <taxon>Sporichthyales</taxon>
        <taxon>Sporichthyaceae</taxon>
        <taxon>Epidermidibacterium</taxon>
    </lineage>
</organism>
<dbReference type="Pfam" id="PF18726">
    <property type="entry name" value="HEPN_SAV_6107"/>
    <property type="match status" value="1"/>
</dbReference>
<dbReference type="RefSeq" id="WP_159542350.1">
    <property type="nucleotide sequence ID" value="NZ_CP047156.1"/>
</dbReference>
<dbReference type="InParanoid" id="A0A7L4YJY4"/>
<dbReference type="AlphaFoldDB" id="A0A7L4YJY4"/>
<dbReference type="KEGG" id="eke:EK0264_01850"/>
<evidence type="ECO:0000313" key="2">
    <source>
        <dbReference type="EMBL" id="QHB99153.1"/>
    </source>
</evidence>
<accession>A0A7L4YJY4</accession>